<dbReference type="EMBL" id="LNJB01000032">
    <property type="protein sequence ID" value="KYC53027.1"/>
    <property type="molecule type" value="Genomic_DNA"/>
</dbReference>
<organism evidence="1 2">
    <name type="scientific">Candidatus Methanofastidiosum methylothiophilum</name>
    <dbReference type="NCBI Taxonomy" id="1705564"/>
    <lineage>
        <taxon>Archaea</taxon>
        <taxon>Methanobacteriati</taxon>
        <taxon>Methanobacteriota</taxon>
        <taxon>Stenosarchaea group</taxon>
        <taxon>Candidatus Methanofastidiosia</taxon>
        <taxon>Candidatus Methanofastidiosales</taxon>
        <taxon>Candidatus Methanofastidiosaceae</taxon>
        <taxon>Candidatus Methanofastidiosum</taxon>
    </lineage>
</organism>
<dbReference type="Proteomes" id="UP000092420">
    <property type="component" value="Unassembled WGS sequence"/>
</dbReference>
<reference evidence="1 2" key="1">
    <citation type="journal article" date="2016" name="ISME J.">
        <title>Chasing the elusive Euryarchaeota class WSA2: genomes reveal a uniquely fastidious methyl-reducing methanogen.</title>
        <authorList>
            <person name="Nobu M.K."/>
            <person name="Narihiro T."/>
            <person name="Kuroda K."/>
            <person name="Mei R."/>
            <person name="Liu W.T."/>
        </authorList>
    </citation>
    <scope>NUCLEOTIDE SEQUENCE [LARGE SCALE GENOMIC DNA]</scope>
    <source>
        <strain evidence="1">ADurb1013_Bin02101</strain>
    </source>
</reference>
<proteinExistence type="predicted"/>
<protein>
    <submittedName>
        <fullName evidence="1">Uncharacterized protein</fullName>
    </submittedName>
</protein>
<gene>
    <name evidence="1" type="ORF">AN188_01527</name>
</gene>
<dbReference type="AlphaFoldDB" id="A0A150J729"/>
<comment type="caution">
    <text evidence="1">The sequence shown here is derived from an EMBL/GenBank/DDBJ whole genome shotgun (WGS) entry which is preliminary data.</text>
</comment>
<sequence>MEKLDHIQEMLKEINSKIDNFLGFEEITDEEKEEFKKLREEIKNGHYETYENTFCD</sequence>
<evidence type="ECO:0000313" key="2">
    <source>
        <dbReference type="Proteomes" id="UP000092420"/>
    </source>
</evidence>
<name>A0A150J729_9EURY</name>
<evidence type="ECO:0000313" key="1">
    <source>
        <dbReference type="EMBL" id="KYC53027.1"/>
    </source>
</evidence>
<accession>A0A150J729</accession>